<evidence type="ECO:0000313" key="2">
    <source>
        <dbReference type="Proteomes" id="UP000824193"/>
    </source>
</evidence>
<proteinExistence type="predicted"/>
<comment type="caution">
    <text evidence="1">The sequence shown here is derived from an EMBL/GenBank/DDBJ whole genome shotgun (WGS) entry which is preliminary data.</text>
</comment>
<evidence type="ECO:0000313" key="1">
    <source>
        <dbReference type="EMBL" id="HIX05161.1"/>
    </source>
</evidence>
<dbReference type="AlphaFoldDB" id="A0A9D1V314"/>
<reference evidence="1" key="1">
    <citation type="journal article" date="2021" name="PeerJ">
        <title>Extensive microbial diversity within the chicken gut microbiome revealed by metagenomics and culture.</title>
        <authorList>
            <person name="Gilroy R."/>
            <person name="Ravi A."/>
            <person name="Getino M."/>
            <person name="Pursley I."/>
            <person name="Horton D.L."/>
            <person name="Alikhan N.F."/>
            <person name="Baker D."/>
            <person name="Gharbi K."/>
            <person name="Hall N."/>
            <person name="Watson M."/>
            <person name="Adriaenssens E.M."/>
            <person name="Foster-Nyarko E."/>
            <person name="Jarju S."/>
            <person name="Secka A."/>
            <person name="Antonio M."/>
            <person name="Oren A."/>
            <person name="Chaudhuri R.R."/>
            <person name="La Ragione R."/>
            <person name="Hildebrand F."/>
            <person name="Pallen M.J."/>
        </authorList>
    </citation>
    <scope>NUCLEOTIDE SEQUENCE</scope>
    <source>
        <strain evidence="1">2239</strain>
    </source>
</reference>
<protein>
    <submittedName>
        <fullName evidence="1">DUF2508 family protein</fullName>
    </submittedName>
</protein>
<organism evidence="1 2">
    <name type="scientific">Candidatus Allofournierella pullicola</name>
    <dbReference type="NCBI Taxonomy" id="2838596"/>
    <lineage>
        <taxon>Bacteria</taxon>
        <taxon>Bacillati</taxon>
        <taxon>Bacillota</taxon>
        <taxon>Clostridia</taxon>
        <taxon>Eubacteriales</taxon>
        <taxon>Oscillospiraceae</taxon>
        <taxon>Allofournierella</taxon>
    </lineage>
</organism>
<sequence>MGLALLFAKSASAQPELAALKPPCRGSGQLEQDLRDCMADMRQNQLLFDMETEPELIDQRIYEYQAIQSRYRYLQRQARAAGLRAIL</sequence>
<reference evidence="1" key="2">
    <citation type="submission" date="2021-04" db="EMBL/GenBank/DDBJ databases">
        <authorList>
            <person name="Gilroy R."/>
        </authorList>
    </citation>
    <scope>NUCLEOTIDE SEQUENCE</scope>
    <source>
        <strain evidence="1">2239</strain>
    </source>
</reference>
<name>A0A9D1V314_9FIRM</name>
<gene>
    <name evidence="1" type="ORF">H9865_03480</name>
</gene>
<dbReference type="Proteomes" id="UP000824193">
    <property type="component" value="Unassembled WGS sequence"/>
</dbReference>
<accession>A0A9D1V314</accession>
<dbReference type="EMBL" id="DXFW01000009">
    <property type="protein sequence ID" value="HIX05161.1"/>
    <property type="molecule type" value="Genomic_DNA"/>
</dbReference>